<accession>A0A314LAN6</accession>
<keyword evidence="1" id="KW-0413">Isomerase</keyword>
<dbReference type="AlphaFoldDB" id="A0A314LAN6"/>
<gene>
    <name evidence="1" type="primary">FKBP62_3</name>
    <name evidence="1" type="ORF">A4A49_25748</name>
</gene>
<dbReference type="GO" id="GO:0016853">
    <property type="term" value="F:isomerase activity"/>
    <property type="evidence" value="ECO:0007669"/>
    <property type="project" value="UniProtKB-KW"/>
</dbReference>
<dbReference type="EMBL" id="MJEQ01000232">
    <property type="protein sequence ID" value="OIT38139.1"/>
    <property type="molecule type" value="Genomic_DNA"/>
</dbReference>
<protein>
    <submittedName>
        <fullName evidence="1">Peptidyl-prolyl cis-trans isomerase fkbp62</fullName>
    </submittedName>
</protein>
<keyword evidence="2" id="KW-1185">Reference proteome</keyword>
<comment type="caution">
    <text evidence="1">The sequence shown here is derived from an EMBL/GenBank/DDBJ whole genome shotgun (WGS) entry which is preliminary data.</text>
</comment>
<organism evidence="1 2">
    <name type="scientific">Nicotiana attenuata</name>
    <name type="common">Coyote tobacco</name>
    <dbReference type="NCBI Taxonomy" id="49451"/>
    <lineage>
        <taxon>Eukaryota</taxon>
        <taxon>Viridiplantae</taxon>
        <taxon>Streptophyta</taxon>
        <taxon>Embryophyta</taxon>
        <taxon>Tracheophyta</taxon>
        <taxon>Spermatophyta</taxon>
        <taxon>Magnoliopsida</taxon>
        <taxon>eudicotyledons</taxon>
        <taxon>Gunneridae</taxon>
        <taxon>Pentapetalae</taxon>
        <taxon>asterids</taxon>
        <taxon>lamiids</taxon>
        <taxon>Solanales</taxon>
        <taxon>Solanaceae</taxon>
        <taxon>Nicotianoideae</taxon>
        <taxon>Nicotianeae</taxon>
        <taxon>Nicotiana</taxon>
    </lineage>
</organism>
<proteinExistence type="predicted"/>
<dbReference type="Proteomes" id="UP000187609">
    <property type="component" value="Unassembled WGS sequence"/>
</dbReference>
<sequence length="484" mass="54932">MCLADFFMGLETIVNLSLDKLFMEKGDGISTGKMPSDETIPDVEYGNASGAVEHDEGILLVVSVLHIAFSMKFDSTCMDYSTIVVNDFKEIPEKSACRIDNTFTNQRLSNQFPFNPGVNLVVVIVRRITTGFCVGDPGIGFKFKSLTGYTVNVEPLLLKGPADIFFFFANINSMTTMWDPGKEWCLNAYILHLDSMLPGTTSPAFHYCYNAENDSSSDLTELEPRAMVLPWRLNLLVLLFAWHDETTVQYLDKDTSAKYVLKVITEAGGEVLLKPRYIKNVEELLLLGCTSKSSLFAYSNLRVKWEEYSPILDEYFDVKHDILVADFKHILEWEHSFSNVLDDFLVKYEALEGNMVLDKLNEVKLTLLYSHFCYVLNTVVKNIARGEKDHFTMKPQDSVGKKRKPTLSYRVAISPIAMSTEIHVGLISWNTISDVKLTSRLQDGTNLIEEGHDEENGDELFEFRRDDEQVIIGVDRVEMTKKEN</sequence>
<reference evidence="1" key="1">
    <citation type="submission" date="2016-11" db="EMBL/GenBank/DDBJ databases">
        <title>The genome of Nicotiana attenuata.</title>
        <authorList>
            <person name="Xu S."/>
            <person name="Brockmoeller T."/>
            <person name="Gaquerel E."/>
            <person name="Navarro A."/>
            <person name="Kuhl H."/>
            <person name="Gase K."/>
            <person name="Ling Z."/>
            <person name="Zhou W."/>
            <person name="Kreitzer C."/>
            <person name="Stanke M."/>
            <person name="Tang H."/>
            <person name="Lyons E."/>
            <person name="Pandey P."/>
            <person name="Pandey S.P."/>
            <person name="Timmermann B."/>
            <person name="Baldwin I.T."/>
        </authorList>
    </citation>
    <scope>NUCLEOTIDE SEQUENCE [LARGE SCALE GENOMIC DNA]</scope>
    <source>
        <strain evidence="1">UT</strain>
    </source>
</reference>
<dbReference type="STRING" id="49451.A0A314LAN6"/>
<dbReference type="Gramene" id="OIT38139">
    <property type="protein sequence ID" value="OIT38139"/>
    <property type="gene ID" value="A4A49_25748"/>
</dbReference>
<evidence type="ECO:0000313" key="2">
    <source>
        <dbReference type="Proteomes" id="UP000187609"/>
    </source>
</evidence>
<dbReference type="SMR" id="A0A314LAN6"/>
<name>A0A314LAN6_NICAT</name>
<evidence type="ECO:0000313" key="1">
    <source>
        <dbReference type="EMBL" id="OIT38139.1"/>
    </source>
</evidence>